<feature type="region of interest" description="Disordered" evidence="1">
    <location>
        <begin position="1"/>
        <end position="31"/>
    </location>
</feature>
<sequence length="102" mass="10714">MNDTSAEARLVAAVPSSLKPDAHGQPGEPDAHGQAALLLAESILHALVESKTLSVDTALSVIETACEVKTEMAALSDESRGRMRESLELLRAISGSFSIDAR</sequence>
<proteinExistence type="predicted"/>
<dbReference type="Proteomes" id="UP001404104">
    <property type="component" value="Unassembled WGS sequence"/>
</dbReference>
<comment type="caution">
    <text evidence="2">The sequence shown here is derived from an EMBL/GenBank/DDBJ whole genome shotgun (WGS) entry which is preliminary data.</text>
</comment>
<dbReference type="RefSeq" id="WP_345864866.1">
    <property type="nucleotide sequence ID" value="NZ_JBDIMF010000004.1"/>
</dbReference>
<evidence type="ECO:0000313" key="2">
    <source>
        <dbReference type="EMBL" id="MEN2786895.1"/>
    </source>
</evidence>
<protein>
    <submittedName>
        <fullName evidence="2">Uncharacterized protein</fullName>
    </submittedName>
</protein>
<gene>
    <name evidence="2" type="ORF">ABC969_10735</name>
</gene>
<evidence type="ECO:0000256" key="1">
    <source>
        <dbReference type="SAM" id="MobiDB-lite"/>
    </source>
</evidence>
<evidence type="ECO:0000313" key="3">
    <source>
        <dbReference type="Proteomes" id="UP001404104"/>
    </source>
</evidence>
<organism evidence="2 3">
    <name type="scientific">Sphingomonas qilianensis</name>
    <dbReference type="NCBI Taxonomy" id="1736690"/>
    <lineage>
        <taxon>Bacteria</taxon>
        <taxon>Pseudomonadati</taxon>
        <taxon>Pseudomonadota</taxon>
        <taxon>Alphaproteobacteria</taxon>
        <taxon>Sphingomonadales</taxon>
        <taxon>Sphingomonadaceae</taxon>
        <taxon>Sphingomonas</taxon>
    </lineage>
</organism>
<keyword evidence="3" id="KW-1185">Reference proteome</keyword>
<accession>A0ABU9XTV5</accession>
<reference evidence="2 3" key="1">
    <citation type="submission" date="2024-05" db="EMBL/GenBank/DDBJ databases">
        <authorList>
            <person name="Liu Q."/>
            <person name="Xin Y.-H."/>
        </authorList>
    </citation>
    <scope>NUCLEOTIDE SEQUENCE [LARGE SCALE GENOMIC DNA]</scope>
    <source>
        <strain evidence="2 3">CGMCC 1.15349</strain>
    </source>
</reference>
<name>A0ABU9XTV5_9SPHN</name>
<dbReference type="EMBL" id="JBDIMF010000004">
    <property type="protein sequence ID" value="MEN2786895.1"/>
    <property type="molecule type" value="Genomic_DNA"/>
</dbReference>